<keyword evidence="4" id="KW-0997">Cell inner membrane</keyword>
<dbReference type="GO" id="GO:0005886">
    <property type="term" value="C:plasma membrane"/>
    <property type="evidence" value="ECO:0007669"/>
    <property type="project" value="UniProtKB-SubCell"/>
</dbReference>
<keyword evidence="5 8" id="KW-0812">Transmembrane</keyword>
<gene>
    <name evidence="9" type="ORF">QN277_011423</name>
</gene>
<feature type="transmembrane region" description="Helical" evidence="8">
    <location>
        <begin position="286"/>
        <end position="309"/>
    </location>
</feature>
<feature type="transmembrane region" description="Helical" evidence="8">
    <location>
        <begin position="414"/>
        <end position="433"/>
    </location>
</feature>
<evidence type="ECO:0000256" key="4">
    <source>
        <dbReference type="ARBA" id="ARBA00022519"/>
    </source>
</evidence>
<evidence type="ECO:0000256" key="1">
    <source>
        <dbReference type="ARBA" id="ARBA00004429"/>
    </source>
</evidence>
<protein>
    <recommendedName>
        <fullName evidence="11">Tyrosine-specific transport protein</fullName>
    </recommendedName>
</protein>
<evidence type="ECO:0000313" key="9">
    <source>
        <dbReference type="EMBL" id="KAK4279684.1"/>
    </source>
</evidence>
<dbReference type="InterPro" id="IPR018227">
    <property type="entry name" value="Amino_acid_transport_2"/>
</dbReference>
<feature type="transmembrane region" description="Helical" evidence="8">
    <location>
        <begin position="67"/>
        <end position="86"/>
    </location>
</feature>
<feature type="transmembrane region" description="Helical" evidence="8">
    <location>
        <begin position="183"/>
        <end position="204"/>
    </location>
</feature>
<sequence length="477" mass="51653">MLNPTRTTPIGFRISNSYFTCLCYHHQKKAQSLFRKEPFGRKTKKWGFHRLVKNPSEAGDSNKKGSLAGAIALVIGTNIGSGMLALPQKASPAGFVPSSVSVIVCWAFLLIEALLLVEINVALLRKRKRKRDGELEVISFRTMAQETLGEWGATLATVTYVLMGYSCMVAYCSKSGDLLFQWINLPAPVSSCLFTALFTMLISIGGTQATDLVNQWLTASMIGLLLAIEVLAFASGGWSGIGGGGSDWAKIPAAMPLIIFSLVYHDIAPVLCAYLEGDLDRIRASVILGSLVPLMALLVWDAIALGLAAEVEQIVDPIELLFRVEWGGVSLLVGAFSLLVVGTSLIGTLLGFSEFFKEQLKKLVWVSPPTQELNGGWWGRNKVNVMAMTIVVAPSLFVSTTFPDAFSAATEITGGYFMTVLYGVLPPAMAWTMQKKQHECSGEKSLSDAWPALIMVALFACGILVDQILQDTQALQL</sequence>
<feature type="transmembrane region" description="Helical" evidence="8">
    <location>
        <begin position="98"/>
        <end position="123"/>
    </location>
</feature>
<keyword evidence="2" id="KW-0813">Transport</keyword>
<comment type="caution">
    <text evidence="9">The sequence shown here is derived from an EMBL/GenBank/DDBJ whole genome shotgun (WGS) entry which is preliminary data.</text>
</comment>
<dbReference type="EMBL" id="JAWXYG010000002">
    <property type="protein sequence ID" value="KAK4279684.1"/>
    <property type="molecule type" value="Genomic_DNA"/>
</dbReference>
<feature type="transmembrane region" description="Helical" evidence="8">
    <location>
        <begin position="253"/>
        <end position="274"/>
    </location>
</feature>
<comment type="subcellular location">
    <subcellularLocation>
        <location evidence="1">Cell inner membrane</location>
        <topology evidence="1">Multi-pass membrane protein</topology>
    </subcellularLocation>
</comment>
<dbReference type="PANTHER" id="PTHR32195">
    <property type="entry name" value="OS07G0662800 PROTEIN"/>
    <property type="match status" value="1"/>
</dbReference>
<reference evidence="9" key="1">
    <citation type="submission" date="2023-10" db="EMBL/GenBank/DDBJ databases">
        <title>Chromosome-level genome of the transformable northern wattle, Acacia crassicarpa.</title>
        <authorList>
            <person name="Massaro I."/>
            <person name="Sinha N.R."/>
            <person name="Poethig S."/>
            <person name="Leichty A.R."/>
        </authorList>
    </citation>
    <scope>NUCLEOTIDE SEQUENCE</scope>
    <source>
        <strain evidence="9">Acra3RX</strain>
        <tissue evidence="9">Leaf</tissue>
    </source>
</reference>
<dbReference type="GO" id="GO:0003333">
    <property type="term" value="P:amino acid transmembrane transport"/>
    <property type="evidence" value="ECO:0007669"/>
    <property type="project" value="InterPro"/>
</dbReference>
<feature type="transmembrane region" description="Helical" evidence="8">
    <location>
        <begin position="329"/>
        <end position="352"/>
    </location>
</feature>
<organism evidence="9 10">
    <name type="scientific">Acacia crassicarpa</name>
    <name type="common">northern wattle</name>
    <dbReference type="NCBI Taxonomy" id="499986"/>
    <lineage>
        <taxon>Eukaryota</taxon>
        <taxon>Viridiplantae</taxon>
        <taxon>Streptophyta</taxon>
        <taxon>Embryophyta</taxon>
        <taxon>Tracheophyta</taxon>
        <taxon>Spermatophyta</taxon>
        <taxon>Magnoliopsida</taxon>
        <taxon>eudicotyledons</taxon>
        <taxon>Gunneridae</taxon>
        <taxon>Pentapetalae</taxon>
        <taxon>rosids</taxon>
        <taxon>fabids</taxon>
        <taxon>Fabales</taxon>
        <taxon>Fabaceae</taxon>
        <taxon>Caesalpinioideae</taxon>
        <taxon>mimosoid clade</taxon>
        <taxon>Acacieae</taxon>
        <taxon>Acacia</taxon>
    </lineage>
</organism>
<keyword evidence="6 8" id="KW-1133">Transmembrane helix</keyword>
<evidence type="ECO:0000256" key="3">
    <source>
        <dbReference type="ARBA" id="ARBA00022475"/>
    </source>
</evidence>
<evidence type="ECO:0000313" key="10">
    <source>
        <dbReference type="Proteomes" id="UP001293593"/>
    </source>
</evidence>
<dbReference type="AlphaFoldDB" id="A0AAE1MYN8"/>
<evidence type="ECO:0000256" key="2">
    <source>
        <dbReference type="ARBA" id="ARBA00022448"/>
    </source>
</evidence>
<evidence type="ECO:0000256" key="8">
    <source>
        <dbReference type="SAM" id="Phobius"/>
    </source>
</evidence>
<evidence type="ECO:0000256" key="5">
    <source>
        <dbReference type="ARBA" id="ARBA00022692"/>
    </source>
</evidence>
<keyword evidence="3" id="KW-1003">Cell membrane</keyword>
<accession>A0AAE1MYN8</accession>
<evidence type="ECO:0000256" key="6">
    <source>
        <dbReference type="ARBA" id="ARBA00022989"/>
    </source>
</evidence>
<feature type="transmembrane region" description="Helical" evidence="8">
    <location>
        <begin position="383"/>
        <end position="402"/>
    </location>
</feature>
<dbReference type="Gene3D" id="1.20.1740.10">
    <property type="entry name" value="Amino acid/polyamine transporter I"/>
    <property type="match status" value="1"/>
</dbReference>
<keyword evidence="7 8" id="KW-0472">Membrane</keyword>
<keyword evidence="10" id="KW-1185">Reference proteome</keyword>
<feature type="transmembrane region" description="Helical" evidence="8">
    <location>
        <begin position="151"/>
        <end position="171"/>
    </location>
</feature>
<proteinExistence type="predicted"/>
<evidence type="ECO:0008006" key="11">
    <source>
        <dbReference type="Google" id="ProtNLM"/>
    </source>
</evidence>
<name>A0AAE1MYN8_9FABA</name>
<dbReference type="PANTHER" id="PTHR32195:SF24">
    <property type="entry name" value="TRYPTOPHAN OR TYROSINE TRANSPORTER PROTEIN"/>
    <property type="match status" value="1"/>
</dbReference>
<feature type="transmembrane region" description="Helical" evidence="8">
    <location>
        <begin position="216"/>
        <end position="241"/>
    </location>
</feature>
<dbReference type="Pfam" id="PF03222">
    <property type="entry name" value="Trp_Tyr_perm"/>
    <property type="match status" value="1"/>
</dbReference>
<evidence type="ECO:0000256" key="7">
    <source>
        <dbReference type="ARBA" id="ARBA00023136"/>
    </source>
</evidence>
<dbReference type="Proteomes" id="UP001293593">
    <property type="component" value="Unassembled WGS sequence"/>
</dbReference>
<feature type="transmembrane region" description="Helical" evidence="8">
    <location>
        <begin position="445"/>
        <end position="465"/>
    </location>
</feature>